<comment type="catalytic activity">
    <reaction evidence="1">
        <text>an S-(2-hydroxyacyl)glutathione + H2O = a 2-hydroxy carboxylate + glutathione + H(+)</text>
        <dbReference type="Rhea" id="RHEA:21864"/>
        <dbReference type="ChEBI" id="CHEBI:15377"/>
        <dbReference type="ChEBI" id="CHEBI:15378"/>
        <dbReference type="ChEBI" id="CHEBI:57925"/>
        <dbReference type="ChEBI" id="CHEBI:58896"/>
        <dbReference type="ChEBI" id="CHEBI:71261"/>
        <dbReference type="EC" id="3.1.2.6"/>
    </reaction>
</comment>
<organism evidence="11 12">
    <name type="scientific">Cladosporium halotolerans</name>
    <dbReference type="NCBI Taxonomy" id="1052096"/>
    <lineage>
        <taxon>Eukaryota</taxon>
        <taxon>Fungi</taxon>
        <taxon>Dikarya</taxon>
        <taxon>Ascomycota</taxon>
        <taxon>Pezizomycotina</taxon>
        <taxon>Dothideomycetes</taxon>
        <taxon>Dothideomycetidae</taxon>
        <taxon>Cladosporiales</taxon>
        <taxon>Cladosporiaceae</taxon>
        <taxon>Cladosporium</taxon>
    </lineage>
</organism>
<accession>A0AB34L336</accession>
<keyword evidence="7" id="KW-0378">Hydrolase</keyword>
<evidence type="ECO:0000256" key="5">
    <source>
        <dbReference type="ARBA" id="ARBA00011917"/>
    </source>
</evidence>
<dbReference type="GeneID" id="96002524"/>
<sequence>MSLLNVAKRAFTRPISSTVSVAPVVARQMHIQSIPMWEGSGNNYAYLVSDDKSRQAVIIDPANPSEVLPHLKKATDGGLKLTNIINTHHHHDHAGGNSEVLKSYPLPIIGGRDCDKVTKTPSHGETFTIGDGIKVKALHTPCHTQDSICYLFEDGNDRAVFTGDTLFIGGCGRFFEGNAQEMDKALNETLGALPDDTKVYPGHEYTKGNVKFGIKVLQSEPVKKLEAFTNANKQTQGKFTIGDEKNHNVFMRLDDPVIQKFTGKTERVDVMAALREAKNSM</sequence>
<feature type="domain" description="Metallo-beta-lactamase" evidence="10">
    <location>
        <begin position="42"/>
        <end position="203"/>
    </location>
</feature>
<evidence type="ECO:0000256" key="8">
    <source>
        <dbReference type="ARBA" id="ARBA00022833"/>
    </source>
</evidence>
<reference evidence="11 12" key="1">
    <citation type="journal article" date="2020" name="Microbiol. Resour. Announc.">
        <title>Draft Genome Sequence of a Cladosporium Species Isolated from the Mesophotic Ascidian Didemnum maculosum.</title>
        <authorList>
            <person name="Gioti A."/>
            <person name="Siaperas R."/>
            <person name="Nikolaivits E."/>
            <person name="Le Goff G."/>
            <person name="Ouazzani J."/>
            <person name="Kotoulas G."/>
            <person name="Topakas E."/>
        </authorList>
    </citation>
    <scope>NUCLEOTIDE SEQUENCE [LARGE SCALE GENOMIC DNA]</scope>
    <source>
        <strain evidence="11 12">TM138-S3</strain>
    </source>
</reference>
<evidence type="ECO:0000313" key="11">
    <source>
        <dbReference type="EMBL" id="KAL1589870.1"/>
    </source>
</evidence>
<dbReference type="SMART" id="SM00849">
    <property type="entry name" value="Lactamase_B"/>
    <property type="match status" value="1"/>
</dbReference>
<dbReference type="CDD" id="cd07723">
    <property type="entry name" value="hydroxyacylglutathione_hydrolase_MBL-fold"/>
    <property type="match status" value="1"/>
</dbReference>
<keyword evidence="6" id="KW-0479">Metal-binding</keyword>
<comment type="similarity">
    <text evidence="4">Belongs to the metallo-beta-lactamase superfamily. Glyoxalase II family.</text>
</comment>
<dbReference type="EMBL" id="JAAQHG020000003">
    <property type="protein sequence ID" value="KAL1589870.1"/>
    <property type="molecule type" value="Genomic_DNA"/>
</dbReference>
<comment type="pathway">
    <text evidence="3">Secondary metabolite metabolism; methylglyoxal degradation; (R)-lactate from methylglyoxal: step 2/2.</text>
</comment>
<dbReference type="SUPFAM" id="SSF56281">
    <property type="entry name" value="Metallo-hydrolase/oxidoreductase"/>
    <property type="match status" value="1"/>
</dbReference>
<dbReference type="InterPro" id="IPR036866">
    <property type="entry name" value="RibonucZ/Hydroxyglut_hydro"/>
</dbReference>
<keyword evidence="12" id="KW-1185">Reference proteome</keyword>
<comment type="caution">
    <text evidence="11">The sequence shown here is derived from an EMBL/GenBank/DDBJ whole genome shotgun (WGS) entry which is preliminary data.</text>
</comment>
<evidence type="ECO:0000256" key="1">
    <source>
        <dbReference type="ARBA" id="ARBA00001623"/>
    </source>
</evidence>
<keyword evidence="8" id="KW-0862">Zinc</keyword>
<evidence type="ECO:0000256" key="2">
    <source>
        <dbReference type="ARBA" id="ARBA00001947"/>
    </source>
</evidence>
<evidence type="ECO:0000256" key="6">
    <source>
        <dbReference type="ARBA" id="ARBA00022723"/>
    </source>
</evidence>
<dbReference type="RefSeq" id="XP_069232975.1">
    <property type="nucleotide sequence ID" value="XM_069369686.1"/>
</dbReference>
<dbReference type="InterPro" id="IPR001279">
    <property type="entry name" value="Metallo-B-lactamas"/>
</dbReference>
<evidence type="ECO:0000313" key="12">
    <source>
        <dbReference type="Proteomes" id="UP000803884"/>
    </source>
</evidence>
<name>A0AB34L336_9PEZI</name>
<gene>
    <name evidence="11" type="ORF">WHR41_01080</name>
</gene>
<protein>
    <recommendedName>
        <fullName evidence="5">hydroxyacylglutathione hydrolase</fullName>
        <ecNumber evidence="5">3.1.2.6</ecNumber>
    </recommendedName>
    <alternativeName>
        <fullName evidence="9">Glyoxalase II</fullName>
    </alternativeName>
</protein>
<dbReference type="InterPro" id="IPR035680">
    <property type="entry name" value="Clx_II_MBL"/>
</dbReference>
<dbReference type="PANTHER" id="PTHR11935">
    <property type="entry name" value="BETA LACTAMASE DOMAIN"/>
    <property type="match status" value="1"/>
</dbReference>
<evidence type="ECO:0000259" key="10">
    <source>
        <dbReference type="SMART" id="SM00849"/>
    </source>
</evidence>
<dbReference type="Pfam" id="PF16123">
    <property type="entry name" value="HAGH_C"/>
    <property type="match status" value="1"/>
</dbReference>
<proteinExistence type="inferred from homology"/>
<evidence type="ECO:0000256" key="9">
    <source>
        <dbReference type="ARBA" id="ARBA00031044"/>
    </source>
</evidence>
<evidence type="ECO:0000256" key="3">
    <source>
        <dbReference type="ARBA" id="ARBA00004963"/>
    </source>
</evidence>
<evidence type="ECO:0000256" key="7">
    <source>
        <dbReference type="ARBA" id="ARBA00022801"/>
    </source>
</evidence>
<comment type="cofactor">
    <cofactor evidence="2">
        <name>Zn(2+)</name>
        <dbReference type="ChEBI" id="CHEBI:29105"/>
    </cofactor>
</comment>
<dbReference type="PANTHER" id="PTHR11935:SF94">
    <property type="entry name" value="TENZING NORGAY, ISOFORM C"/>
    <property type="match status" value="1"/>
</dbReference>
<dbReference type="EC" id="3.1.2.6" evidence="5"/>
<dbReference type="GO" id="GO:0046872">
    <property type="term" value="F:metal ion binding"/>
    <property type="evidence" value="ECO:0007669"/>
    <property type="project" value="UniProtKB-KW"/>
</dbReference>
<evidence type="ECO:0000256" key="4">
    <source>
        <dbReference type="ARBA" id="ARBA00006759"/>
    </source>
</evidence>
<dbReference type="Gene3D" id="3.60.15.10">
    <property type="entry name" value="Ribonuclease Z/Hydroxyacylglutathione hydrolase-like"/>
    <property type="match status" value="1"/>
</dbReference>
<dbReference type="AlphaFoldDB" id="A0AB34L336"/>
<dbReference type="Proteomes" id="UP000803884">
    <property type="component" value="Unassembled WGS sequence"/>
</dbReference>
<dbReference type="Pfam" id="PF00753">
    <property type="entry name" value="Lactamase_B"/>
    <property type="match status" value="1"/>
</dbReference>
<dbReference type="GO" id="GO:0004416">
    <property type="term" value="F:hydroxyacylglutathione hydrolase activity"/>
    <property type="evidence" value="ECO:0007669"/>
    <property type="project" value="UniProtKB-EC"/>
</dbReference>
<dbReference type="InterPro" id="IPR032282">
    <property type="entry name" value="HAGH_C"/>
</dbReference>